<dbReference type="EC" id="3.4.13.18" evidence="10"/>
<keyword evidence="3" id="KW-0645">Protease</keyword>
<evidence type="ECO:0000256" key="8">
    <source>
        <dbReference type="ARBA" id="ARBA00023285"/>
    </source>
</evidence>
<proteinExistence type="inferred from homology"/>
<evidence type="ECO:0000313" key="20">
    <source>
        <dbReference type="Proteomes" id="UP000036958"/>
    </source>
</evidence>
<comment type="catalytic activity">
    <reaction evidence="9">
        <text>Hydrolysis of dipeptides, preferentially hydrophobic dipeptides including prolyl amino acids.</text>
        <dbReference type="EC" id="3.4.13.18"/>
    </reaction>
</comment>
<dbReference type="NCBIfam" id="TIGR01893">
    <property type="entry name" value="aa-his-dipept"/>
    <property type="match status" value="1"/>
</dbReference>
<evidence type="ECO:0000256" key="6">
    <source>
        <dbReference type="ARBA" id="ARBA00022833"/>
    </source>
</evidence>
<dbReference type="SUPFAM" id="SSF53187">
    <property type="entry name" value="Zn-dependent exopeptidases"/>
    <property type="match status" value="1"/>
</dbReference>
<dbReference type="Gene3D" id="3.40.630.10">
    <property type="entry name" value="Zn peptidases"/>
    <property type="match status" value="2"/>
</dbReference>
<dbReference type="OrthoDB" id="9773892at2"/>
<keyword evidence="7" id="KW-0482">Metalloprotease</keyword>
<keyword evidence="6" id="KW-0862">Zinc</keyword>
<evidence type="ECO:0000256" key="11">
    <source>
        <dbReference type="ARBA" id="ARBA00044252"/>
    </source>
</evidence>
<protein>
    <recommendedName>
        <fullName evidence="13">Cytosol non-specific dipeptidase</fullName>
        <ecNumber evidence="10">3.4.13.18</ecNumber>
    </recommendedName>
    <alternativeName>
        <fullName evidence="16">Aminoacyl-histidine dipeptidase</fullName>
    </alternativeName>
    <alternativeName>
        <fullName evidence="15">Beta-alanyl-histidine dipeptidase</fullName>
    </alternativeName>
    <alternativeName>
        <fullName evidence="14">Carnosinase</fullName>
    </alternativeName>
    <alternativeName>
        <fullName evidence="11">Peptidase D</fullName>
    </alternativeName>
    <alternativeName>
        <fullName evidence="17">Xaa-His dipeptidase</fullName>
    </alternativeName>
</protein>
<evidence type="ECO:0000259" key="18">
    <source>
        <dbReference type="Pfam" id="PF07687"/>
    </source>
</evidence>
<evidence type="ECO:0000256" key="10">
    <source>
        <dbReference type="ARBA" id="ARBA00038976"/>
    </source>
</evidence>
<evidence type="ECO:0000256" key="13">
    <source>
        <dbReference type="ARBA" id="ARBA00071271"/>
    </source>
</evidence>
<name>A0A0L8V4R8_9BACT</name>
<evidence type="ECO:0000256" key="16">
    <source>
        <dbReference type="ARBA" id="ARBA00077688"/>
    </source>
</evidence>
<evidence type="ECO:0000256" key="7">
    <source>
        <dbReference type="ARBA" id="ARBA00023049"/>
    </source>
</evidence>
<dbReference type="PANTHER" id="PTHR43501:SF1">
    <property type="entry name" value="CYTOSOL NON-SPECIFIC DIPEPTIDASE"/>
    <property type="match status" value="1"/>
</dbReference>
<dbReference type="RefSeq" id="WP_053186560.1">
    <property type="nucleotide sequence ID" value="NZ_LGIA01000187.1"/>
</dbReference>
<dbReference type="Pfam" id="PF01546">
    <property type="entry name" value="Peptidase_M20"/>
    <property type="match status" value="1"/>
</dbReference>
<feature type="domain" description="Peptidase M20 dimerisation" evidence="18">
    <location>
        <begin position="211"/>
        <end position="282"/>
    </location>
</feature>
<comment type="caution">
    <text evidence="19">The sequence shown here is derived from an EMBL/GenBank/DDBJ whole genome shotgun (WGS) entry which is preliminary data.</text>
</comment>
<evidence type="ECO:0000256" key="17">
    <source>
        <dbReference type="ARBA" id="ARBA00078074"/>
    </source>
</evidence>
<reference evidence="20" key="1">
    <citation type="submission" date="2015-07" db="EMBL/GenBank/DDBJ databases">
        <title>Genome sequencing of Sunxiuqinia dokdonensis strain SK.</title>
        <authorList>
            <person name="Ahn S."/>
            <person name="Kim B.-C."/>
        </authorList>
    </citation>
    <scope>NUCLEOTIDE SEQUENCE [LARGE SCALE GENOMIC DNA]</scope>
    <source>
        <strain evidence="20">SK</strain>
    </source>
</reference>
<evidence type="ECO:0000256" key="3">
    <source>
        <dbReference type="ARBA" id="ARBA00022670"/>
    </source>
</evidence>
<dbReference type="Pfam" id="PF07687">
    <property type="entry name" value="M20_dimer"/>
    <property type="match status" value="1"/>
</dbReference>
<dbReference type="STRING" id="1409788.NC99_37150"/>
<dbReference type="PATRIC" id="fig|1409788.3.peg.3803"/>
<keyword evidence="20" id="KW-1185">Reference proteome</keyword>
<dbReference type="InterPro" id="IPR011650">
    <property type="entry name" value="Peptidase_M20_dimer"/>
</dbReference>
<dbReference type="CDD" id="cd03890">
    <property type="entry name" value="M20_pepD"/>
    <property type="match status" value="1"/>
</dbReference>
<dbReference type="AlphaFoldDB" id="A0A0L8V4R8"/>
<dbReference type="Proteomes" id="UP000036958">
    <property type="component" value="Unassembled WGS sequence"/>
</dbReference>
<evidence type="ECO:0000256" key="1">
    <source>
        <dbReference type="ARBA" id="ARBA00001941"/>
    </source>
</evidence>
<dbReference type="GO" id="GO:0005829">
    <property type="term" value="C:cytosol"/>
    <property type="evidence" value="ECO:0007669"/>
    <property type="project" value="TreeGrafter"/>
</dbReference>
<keyword evidence="8" id="KW-0170">Cobalt</keyword>
<evidence type="ECO:0000256" key="9">
    <source>
        <dbReference type="ARBA" id="ARBA00036421"/>
    </source>
</evidence>
<dbReference type="FunFam" id="3.40.630.10:FF:000018">
    <property type="entry name" value="Aminoacyl-histidine dipeptidase PepD"/>
    <property type="match status" value="1"/>
</dbReference>
<sequence length="488" mass="52765">MSQQIIALEPRKLWEYFYQLTQIPRPSNHEEQIQQFVYDFGKGLGLETIKDSAGNIIIRKPATAGMENRKGVILQGHLDMVPQKNSDKEHDFTRDPIETLVDGEWVTANGTTLGADNGIGVAAAMAVLASNDLVHGPVEALFTATEETGMDGAEGLPPDVLQGDILLNMDSEDEGELYVGCAGGEDANIRFTYSEAEVPATQTAFELNVTGLKGGHSGMDIILQRGNANQVFFRLLNEAHQQLGARLASVNGGSLRNAIPREAFGVITVAGDKADELKEIVEDEFLSVKAELAATEPDMKLTVVECGLPVELIDEMTQIRLTKSVLACPNGVIRMSDSVAGLVETSTNLASVKSDVVGKTIDIACLMRSSVDSAKESLAKRIDAVFGLAGATVKFTGAYPGWQPNMASPILKTMQSVYQQKYGKVPEIKAIHAGLECGILGGTYPHWDMISFGPTIRFPHSPDEKVNITSVQKFWDFLVETLKSIPGK</sequence>
<comment type="similarity">
    <text evidence="12">Belongs to the peptidase M20C family.</text>
</comment>
<organism evidence="19 20">
    <name type="scientific">Sunxiuqinia dokdonensis</name>
    <dbReference type="NCBI Taxonomy" id="1409788"/>
    <lineage>
        <taxon>Bacteria</taxon>
        <taxon>Pseudomonadati</taxon>
        <taxon>Bacteroidota</taxon>
        <taxon>Bacteroidia</taxon>
        <taxon>Marinilabiliales</taxon>
        <taxon>Prolixibacteraceae</taxon>
        <taxon>Sunxiuqinia</taxon>
    </lineage>
</organism>
<evidence type="ECO:0000256" key="4">
    <source>
        <dbReference type="ARBA" id="ARBA00022723"/>
    </source>
</evidence>
<dbReference type="EMBL" id="LGIA01000187">
    <property type="protein sequence ID" value="KOH43436.1"/>
    <property type="molecule type" value="Genomic_DNA"/>
</dbReference>
<dbReference type="PANTHER" id="PTHR43501">
    <property type="entry name" value="CYTOSOL NON-SPECIFIC DIPEPTIDASE"/>
    <property type="match status" value="1"/>
</dbReference>
<accession>A0A0L8V4R8</accession>
<comment type="cofactor">
    <cofactor evidence="2">
        <name>Zn(2+)</name>
        <dbReference type="ChEBI" id="CHEBI:29105"/>
    </cofactor>
</comment>
<keyword evidence="4" id="KW-0479">Metal-binding</keyword>
<comment type="cofactor">
    <cofactor evidence="1">
        <name>Co(2+)</name>
        <dbReference type="ChEBI" id="CHEBI:48828"/>
    </cofactor>
</comment>
<evidence type="ECO:0000256" key="14">
    <source>
        <dbReference type="ARBA" id="ARBA00075285"/>
    </source>
</evidence>
<evidence type="ECO:0000313" key="19">
    <source>
        <dbReference type="EMBL" id="KOH43436.1"/>
    </source>
</evidence>
<evidence type="ECO:0000256" key="12">
    <source>
        <dbReference type="ARBA" id="ARBA00061423"/>
    </source>
</evidence>
<evidence type="ECO:0000256" key="15">
    <source>
        <dbReference type="ARBA" id="ARBA00076004"/>
    </source>
</evidence>
<dbReference type="GO" id="GO:0046872">
    <property type="term" value="F:metal ion binding"/>
    <property type="evidence" value="ECO:0007669"/>
    <property type="project" value="UniProtKB-KW"/>
</dbReference>
<dbReference type="InterPro" id="IPR002933">
    <property type="entry name" value="Peptidase_M20"/>
</dbReference>
<dbReference type="GO" id="GO:0006508">
    <property type="term" value="P:proteolysis"/>
    <property type="evidence" value="ECO:0007669"/>
    <property type="project" value="UniProtKB-KW"/>
</dbReference>
<evidence type="ECO:0000256" key="5">
    <source>
        <dbReference type="ARBA" id="ARBA00022801"/>
    </source>
</evidence>
<dbReference type="PIRSF" id="PIRSF016599">
    <property type="entry name" value="Xaa-His_dipept"/>
    <property type="match status" value="1"/>
</dbReference>
<dbReference type="InterPro" id="IPR001160">
    <property type="entry name" value="Peptidase_M20C"/>
</dbReference>
<dbReference type="GO" id="GO:0070573">
    <property type="term" value="F:metallodipeptidase activity"/>
    <property type="evidence" value="ECO:0007669"/>
    <property type="project" value="TreeGrafter"/>
</dbReference>
<gene>
    <name evidence="19" type="ORF">NC99_37150</name>
</gene>
<dbReference type="PRINTS" id="PR00934">
    <property type="entry name" value="XHISDIPTASE"/>
</dbReference>
<keyword evidence="5" id="KW-0378">Hydrolase</keyword>
<evidence type="ECO:0000256" key="2">
    <source>
        <dbReference type="ARBA" id="ARBA00001947"/>
    </source>
</evidence>
<dbReference type="FunFam" id="3.40.630.10:FF:000015">
    <property type="entry name" value="Aminoacyl-histidine dipeptidase PepD"/>
    <property type="match status" value="1"/>
</dbReference>